<name>A0A0G0AWB4_9BACT</name>
<evidence type="ECO:0000313" key="4">
    <source>
        <dbReference type="EMBL" id="KKP61523.1"/>
    </source>
</evidence>
<proteinExistence type="inferred from homology"/>
<dbReference type="GO" id="GO:1990904">
    <property type="term" value="C:ribonucleoprotein complex"/>
    <property type="evidence" value="ECO:0007669"/>
    <property type="project" value="UniProtKB-KW"/>
</dbReference>
<comment type="caution">
    <text evidence="4">The sequence shown here is derived from an EMBL/GenBank/DDBJ whole genome shotgun (WGS) entry which is preliminary data.</text>
</comment>
<dbReference type="STRING" id="1618484.UR56_C0011G0004"/>
<dbReference type="Proteomes" id="UP000034004">
    <property type="component" value="Unassembled WGS sequence"/>
</dbReference>
<dbReference type="AlphaFoldDB" id="A0A0G0AWB4"/>
<evidence type="ECO:0000256" key="3">
    <source>
        <dbReference type="ARBA" id="ARBA00023274"/>
    </source>
</evidence>
<dbReference type="InterPro" id="IPR037229">
    <property type="entry name" value="Ribosomal_bL35_sf"/>
</dbReference>
<dbReference type="GO" id="GO:0005840">
    <property type="term" value="C:ribosome"/>
    <property type="evidence" value="ECO:0007669"/>
    <property type="project" value="UniProtKB-KW"/>
</dbReference>
<reference evidence="4 5" key="1">
    <citation type="journal article" date="2015" name="Nature">
        <title>rRNA introns, odd ribosomes, and small enigmatic genomes across a large radiation of phyla.</title>
        <authorList>
            <person name="Brown C.T."/>
            <person name="Hug L.A."/>
            <person name="Thomas B.C."/>
            <person name="Sharon I."/>
            <person name="Castelle C.J."/>
            <person name="Singh A."/>
            <person name="Wilkins M.J."/>
            <person name="Williams K.H."/>
            <person name="Banfield J.F."/>
        </authorList>
    </citation>
    <scope>NUCLEOTIDE SEQUENCE [LARGE SCALE GENOMIC DNA]</scope>
</reference>
<dbReference type="PROSITE" id="PS00936">
    <property type="entry name" value="RIBOSOMAL_L35"/>
    <property type="match status" value="1"/>
</dbReference>
<dbReference type="EMBL" id="LBPR01000011">
    <property type="protein sequence ID" value="KKP61523.1"/>
    <property type="molecule type" value="Genomic_DNA"/>
</dbReference>
<dbReference type="GO" id="GO:0006412">
    <property type="term" value="P:translation"/>
    <property type="evidence" value="ECO:0007669"/>
    <property type="project" value="InterPro"/>
</dbReference>
<accession>A0A0G0AWB4</accession>
<dbReference type="Gene3D" id="4.10.410.60">
    <property type="match status" value="1"/>
</dbReference>
<organism evidence="4 5">
    <name type="scientific">Candidatus Roizmanbacteria bacterium GW2011_GWC2_34_23</name>
    <dbReference type="NCBI Taxonomy" id="1618484"/>
    <lineage>
        <taxon>Bacteria</taxon>
        <taxon>Candidatus Roizmaniibacteriota</taxon>
    </lineage>
</organism>
<sequence length="67" mass="7959">MAKNKPKTRKSAVKRFRVSPKGKVLNRGQAFRHLRGKKNKSWLRRKKRLLEVSGRMKRKVLMMLGKK</sequence>
<dbReference type="InterPro" id="IPR018265">
    <property type="entry name" value="Ribosomal_bL35_CS"/>
</dbReference>
<gene>
    <name evidence="4" type="ORF">UR56_C0011G0004</name>
</gene>
<evidence type="ECO:0000256" key="1">
    <source>
        <dbReference type="ARBA" id="ARBA00006598"/>
    </source>
</evidence>
<dbReference type="InterPro" id="IPR021137">
    <property type="entry name" value="Ribosomal_bL35-like"/>
</dbReference>
<evidence type="ECO:0000256" key="2">
    <source>
        <dbReference type="ARBA" id="ARBA00022980"/>
    </source>
</evidence>
<keyword evidence="2 4" id="KW-0689">Ribosomal protein</keyword>
<evidence type="ECO:0000313" key="5">
    <source>
        <dbReference type="Proteomes" id="UP000034004"/>
    </source>
</evidence>
<dbReference type="Pfam" id="PF01632">
    <property type="entry name" value="Ribosomal_L35p"/>
    <property type="match status" value="1"/>
</dbReference>
<comment type="similarity">
    <text evidence="1">Belongs to the bacterial ribosomal protein bL35 family.</text>
</comment>
<keyword evidence="3" id="KW-0687">Ribonucleoprotein</keyword>
<dbReference type="GO" id="GO:0003735">
    <property type="term" value="F:structural constituent of ribosome"/>
    <property type="evidence" value="ECO:0007669"/>
    <property type="project" value="InterPro"/>
</dbReference>
<protein>
    <submittedName>
        <fullName evidence="4">50S ribosomal protein L35</fullName>
    </submittedName>
</protein>
<dbReference type="SUPFAM" id="SSF143034">
    <property type="entry name" value="L35p-like"/>
    <property type="match status" value="1"/>
</dbReference>